<name>A0A5B9EF03_9BACT</name>
<evidence type="ECO:0000256" key="5">
    <source>
        <dbReference type="HAMAP-Rule" id="MF_00374"/>
    </source>
</evidence>
<dbReference type="GO" id="GO:0003735">
    <property type="term" value="F:structural constituent of ribosome"/>
    <property type="evidence" value="ECO:0007669"/>
    <property type="project" value="InterPro"/>
</dbReference>
<dbReference type="Gene3D" id="1.10.287.310">
    <property type="match status" value="1"/>
</dbReference>
<comment type="similarity">
    <text evidence="1 5">Belongs to the universal ribosomal protein uL29 family.</text>
</comment>
<dbReference type="InterPro" id="IPR001854">
    <property type="entry name" value="Ribosomal_uL29"/>
</dbReference>
<proteinExistence type="inferred from homology"/>
<evidence type="ECO:0000313" key="8">
    <source>
        <dbReference type="Proteomes" id="UP000321820"/>
    </source>
</evidence>
<dbReference type="NCBIfam" id="TIGR00012">
    <property type="entry name" value="L29"/>
    <property type="match status" value="1"/>
</dbReference>
<dbReference type="Pfam" id="PF00831">
    <property type="entry name" value="Ribosomal_L29"/>
    <property type="match status" value="1"/>
</dbReference>
<dbReference type="CDD" id="cd00427">
    <property type="entry name" value="Ribosomal_L29_HIP"/>
    <property type="match status" value="1"/>
</dbReference>
<evidence type="ECO:0000256" key="4">
    <source>
        <dbReference type="ARBA" id="ARBA00035204"/>
    </source>
</evidence>
<dbReference type="GO" id="GO:0006412">
    <property type="term" value="P:translation"/>
    <property type="evidence" value="ECO:0007669"/>
    <property type="project" value="UniProtKB-UniRule"/>
</dbReference>
<keyword evidence="3 5" id="KW-0687">Ribonucleoprotein</keyword>
<organism evidence="7 8">
    <name type="scientific">Terriglobus albidus</name>
    <dbReference type="NCBI Taxonomy" id="1592106"/>
    <lineage>
        <taxon>Bacteria</taxon>
        <taxon>Pseudomonadati</taxon>
        <taxon>Acidobacteriota</taxon>
        <taxon>Terriglobia</taxon>
        <taxon>Terriglobales</taxon>
        <taxon>Acidobacteriaceae</taxon>
        <taxon>Terriglobus</taxon>
    </lineage>
</organism>
<dbReference type="HAMAP" id="MF_00374">
    <property type="entry name" value="Ribosomal_uL29"/>
    <property type="match status" value="1"/>
</dbReference>
<protein>
    <recommendedName>
        <fullName evidence="4 5">Large ribosomal subunit protein uL29</fullName>
    </recommendedName>
</protein>
<dbReference type="Proteomes" id="UP000321820">
    <property type="component" value="Chromosome"/>
</dbReference>
<dbReference type="GO" id="GO:1990904">
    <property type="term" value="C:ribonucleoprotein complex"/>
    <property type="evidence" value="ECO:0007669"/>
    <property type="project" value="UniProtKB-KW"/>
</dbReference>
<dbReference type="GO" id="GO:0005840">
    <property type="term" value="C:ribosome"/>
    <property type="evidence" value="ECO:0007669"/>
    <property type="project" value="UniProtKB-KW"/>
</dbReference>
<dbReference type="SUPFAM" id="SSF46561">
    <property type="entry name" value="Ribosomal protein L29 (L29p)"/>
    <property type="match status" value="1"/>
</dbReference>
<keyword evidence="2 5" id="KW-0689">Ribosomal protein</keyword>
<evidence type="ECO:0000256" key="3">
    <source>
        <dbReference type="ARBA" id="ARBA00023274"/>
    </source>
</evidence>
<evidence type="ECO:0000313" key="7">
    <source>
        <dbReference type="EMBL" id="QEE29390.1"/>
    </source>
</evidence>
<keyword evidence="8" id="KW-1185">Reference proteome</keyword>
<evidence type="ECO:0000256" key="6">
    <source>
        <dbReference type="SAM" id="MobiDB-lite"/>
    </source>
</evidence>
<dbReference type="AlphaFoldDB" id="A0A5B9EF03"/>
<sequence>MELNKIRNLSDTELKTEADKASEQLFRLKFQRSLGNNEGVKKLRGLKKDVARLKTISRERQLGVRGAAAVEASAEPVKAKKAAKKATKKAAKKD</sequence>
<gene>
    <name evidence="5 7" type="primary">rpmC</name>
    <name evidence="7" type="ORF">FTW19_16135</name>
</gene>
<dbReference type="RefSeq" id="WP_147648582.1">
    <property type="nucleotide sequence ID" value="NZ_CP042806.1"/>
</dbReference>
<feature type="region of interest" description="Disordered" evidence="6">
    <location>
        <begin position="74"/>
        <end position="94"/>
    </location>
</feature>
<dbReference type="InterPro" id="IPR036049">
    <property type="entry name" value="Ribosomal_uL29_sf"/>
</dbReference>
<accession>A0A5B9EF03</accession>
<evidence type="ECO:0000256" key="2">
    <source>
        <dbReference type="ARBA" id="ARBA00022980"/>
    </source>
</evidence>
<dbReference type="KEGG" id="talb:FTW19_16135"/>
<evidence type="ECO:0000256" key="1">
    <source>
        <dbReference type="ARBA" id="ARBA00009254"/>
    </source>
</evidence>
<feature type="compositionally biased region" description="Basic residues" evidence="6">
    <location>
        <begin position="79"/>
        <end position="94"/>
    </location>
</feature>
<dbReference type="OrthoDB" id="9815192at2"/>
<dbReference type="EMBL" id="CP042806">
    <property type="protein sequence ID" value="QEE29390.1"/>
    <property type="molecule type" value="Genomic_DNA"/>
</dbReference>
<reference evidence="7 8" key="1">
    <citation type="submission" date="2019-08" db="EMBL/GenBank/DDBJ databases">
        <title>Complete genome sequence of Terriglobus albidus strain ORNL.</title>
        <authorList>
            <person name="Podar M."/>
        </authorList>
    </citation>
    <scope>NUCLEOTIDE SEQUENCE [LARGE SCALE GENOMIC DNA]</scope>
    <source>
        <strain evidence="7 8">ORNL</strain>
    </source>
</reference>